<dbReference type="SMART" id="SM00028">
    <property type="entry name" value="TPR"/>
    <property type="match status" value="9"/>
</dbReference>
<dbReference type="GO" id="GO:0051879">
    <property type="term" value="F:Hsp90 protein binding"/>
    <property type="evidence" value="ECO:0007669"/>
    <property type="project" value="TreeGrafter"/>
</dbReference>
<keyword evidence="2" id="KW-0963">Cytoplasm</keyword>
<evidence type="ECO:0000313" key="9">
    <source>
        <dbReference type="Proteomes" id="UP000237438"/>
    </source>
</evidence>
<evidence type="ECO:0000256" key="4">
    <source>
        <dbReference type="ARBA" id="ARBA00022803"/>
    </source>
</evidence>
<dbReference type="Pfam" id="PF13432">
    <property type="entry name" value="TPR_16"/>
    <property type="match status" value="1"/>
</dbReference>
<dbReference type="GO" id="GO:0042030">
    <property type="term" value="F:ATPase inhibitor activity"/>
    <property type="evidence" value="ECO:0007669"/>
    <property type="project" value="UniProtKB-ARBA"/>
</dbReference>
<protein>
    <submittedName>
        <fullName evidence="8">TPR-like protein</fullName>
    </submittedName>
</protein>
<dbReference type="FunFam" id="1.25.40.10:FF:000010">
    <property type="entry name" value="Stress-induced phosphoprotein 1"/>
    <property type="match status" value="1"/>
</dbReference>
<dbReference type="AlphaFoldDB" id="A0A2S4PRA2"/>
<dbReference type="FunFam" id="1.25.40.10:FF:000027">
    <property type="entry name" value="stress-induced-phosphoprotein 1 isoform X1"/>
    <property type="match status" value="1"/>
</dbReference>
<keyword evidence="3" id="KW-0677">Repeat</keyword>
<evidence type="ECO:0000256" key="1">
    <source>
        <dbReference type="ARBA" id="ARBA00004496"/>
    </source>
</evidence>
<dbReference type="OrthoDB" id="2423701at2759"/>
<comment type="subcellular location">
    <subcellularLocation>
        <location evidence="1">Cytoplasm</location>
    </subcellularLocation>
</comment>
<feature type="domain" description="STI1" evidence="7">
    <location>
        <begin position="526"/>
        <end position="565"/>
    </location>
</feature>
<dbReference type="Pfam" id="PF17830">
    <property type="entry name" value="STI1-HOP_DP"/>
    <property type="match status" value="2"/>
</dbReference>
<gene>
    <name evidence="8" type="ORF">EPUL_003227</name>
</gene>
<dbReference type="InterPro" id="IPR019734">
    <property type="entry name" value="TPR_rpt"/>
</dbReference>
<accession>A0A2S4PRA2</accession>
<feature type="repeat" description="TPR" evidence="6">
    <location>
        <begin position="329"/>
        <end position="362"/>
    </location>
</feature>
<dbReference type="FunFam" id="1.10.260.100:FF:000002">
    <property type="entry name" value="Stress-induced-phosphoprotein 1 (Hsp70/Hsp90-organizing)"/>
    <property type="match status" value="1"/>
</dbReference>
<dbReference type="FunFam" id="1.10.260.100:FF:000004">
    <property type="entry name" value="Putative stress-induced-phosphoprotein 1"/>
    <property type="match status" value="1"/>
</dbReference>
<evidence type="ECO:0000256" key="2">
    <source>
        <dbReference type="ARBA" id="ARBA00022490"/>
    </source>
</evidence>
<dbReference type="SMART" id="SM00727">
    <property type="entry name" value="STI1"/>
    <property type="match status" value="2"/>
</dbReference>
<dbReference type="InterPro" id="IPR011990">
    <property type="entry name" value="TPR-like_helical_dom_sf"/>
</dbReference>
<feature type="repeat" description="TPR" evidence="6">
    <location>
        <begin position="2"/>
        <end position="35"/>
    </location>
</feature>
<comment type="subunit">
    <text evidence="5">Part of a larger complex that includes HSP70, HSP90, and immunophilins.</text>
</comment>
<feature type="domain" description="STI1" evidence="7">
    <location>
        <begin position="140"/>
        <end position="179"/>
    </location>
</feature>
<dbReference type="Proteomes" id="UP000237438">
    <property type="component" value="Unassembled WGS sequence"/>
</dbReference>
<evidence type="ECO:0000256" key="3">
    <source>
        <dbReference type="ARBA" id="ARBA00022737"/>
    </source>
</evidence>
<dbReference type="Gene3D" id="1.25.40.10">
    <property type="entry name" value="Tetratricopeptide repeat domain"/>
    <property type="match status" value="3"/>
</dbReference>
<reference evidence="8 9" key="1">
    <citation type="submission" date="2017-10" db="EMBL/GenBank/DDBJ databases">
        <title>Development of genomic resources for the powdery mildew, Erysiphe pulchra.</title>
        <authorList>
            <person name="Wadl P.A."/>
            <person name="Mack B.M."/>
            <person name="Moore G."/>
            <person name="Beltz S.B."/>
        </authorList>
    </citation>
    <scope>NUCLEOTIDE SEQUENCE [LARGE SCALE GENOMIC DNA]</scope>
    <source>
        <strain evidence="8">Cflorida</strain>
    </source>
</reference>
<dbReference type="InterPro" id="IPR041243">
    <property type="entry name" value="STI1/HOP_DP"/>
</dbReference>
<proteinExistence type="predicted"/>
<dbReference type="GO" id="GO:0005737">
    <property type="term" value="C:cytoplasm"/>
    <property type="evidence" value="ECO:0007669"/>
    <property type="project" value="UniProtKB-SubCell"/>
</dbReference>
<sequence>MTEQLKALGNKAISEKNFDEAIKFFTEAIEIEPTNHILFSNRSAAYASKKDYQNALNDAENVTKFKPDWAKGWGRVGAAKHGLGDLEGAREAYEKGLAIDSNNAQIKSGLSSVTRALEAEANGDGLKSNPVDGIGKMFNDPQIFQKLAANPKTSKFLADPSFMMKLSNLKNNPNATQEMFSDPRMIQVLGVLMGVDMSMAGGDDTFNTNGVSTNEKDEDIVMSDAKPSQPSKEVESEPELIDEEEIKKQEAKAAADKEKELGTQEYKKRNFDEAISHYNKAWELHKDIVYLNNLGAVYFEKGDFDKCIEICTKAIEEGREIYADFKMIAKSYSRIGLAYEKKDDLDSAIINYKKSLTEHRIPETVNKLRAAEKKKIENARAAYIDPQKAEEARELGNSKFKESDWPAAVEAYSEMIKRAPDDPRGYSNRAAAFMKLLEFPSAIDDCDKAIKKDPKFIRAYIRKAQAYFGMREYSKCLDVCTEASEADTLQTSAKEIEVQQQKALRAMYSARENETEEQTKERIQRDPAILEIMQDPVMQSILQQAQNDPAALQEHMRNPAIRTKIQKLVAAGVIRVG</sequence>
<feature type="repeat" description="TPR" evidence="6">
    <location>
        <begin position="389"/>
        <end position="422"/>
    </location>
</feature>
<feature type="non-terminal residue" evidence="8">
    <location>
        <position position="577"/>
    </location>
</feature>
<organism evidence="8 9">
    <name type="scientific">Erysiphe pulchra</name>
    <dbReference type="NCBI Taxonomy" id="225359"/>
    <lineage>
        <taxon>Eukaryota</taxon>
        <taxon>Fungi</taxon>
        <taxon>Dikarya</taxon>
        <taxon>Ascomycota</taxon>
        <taxon>Pezizomycotina</taxon>
        <taxon>Leotiomycetes</taxon>
        <taxon>Erysiphales</taxon>
        <taxon>Erysiphaceae</taxon>
        <taxon>Erysiphe</taxon>
    </lineage>
</organism>
<evidence type="ECO:0000313" key="8">
    <source>
        <dbReference type="EMBL" id="POS84546.1"/>
    </source>
</evidence>
<dbReference type="FunFam" id="1.25.40.10:FF:000020">
    <property type="entry name" value="Stress-induced phosphoprotein 1"/>
    <property type="match status" value="1"/>
</dbReference>
<dbReference type="SUPFAM" id="SSF48452">
    <property type="entry name" value="TPR-like"/>
    <property type="match status" value="2"/>
</dbReference>
<feature type="repeat" description="TPR" evidence="6">
    <location>
        <begin position="70"/>
        <end position="103"/>
    </location>
</feature>
<dbReference type="Pfam" id="PF13181">
    <property type="entry name" value="TPR_8"/>
    <property type="match status" value="2"/>
</dbReference>
<evidence type="ECO:0000256" key="5">
    <source>
        <dbReference type="ARBA" id="ARBA00064323"/>
    </source>
</evidence>
<dbReference type="STRING" id="225359.A0A2S4PRA2"/>
<evidence type="ECO:0000256" key="6">
    <source>
        <dbReference type="PROSITE-ProRule" id="PRU00339"/>
    </source>
</evidence>
<dbReference type="Gene3D" id="1.10.260.100">
    <property type="match status" value="2"/>
</dbReference>
<comment type="caution">
    <text evidence="8">The sequence shown here is derived from an EMBL/GenBank/DDBJ whole genome shotgun (WGS) entry which is preliminary data.</text>
</comment>
<dbReference type="InterPro" id="IPR006636">
    <property type="entry name" value="STI1_HS-bd"/>
</dbReference>
<dbReference type="PANTHER" id="PTHR22904">
    <property type="entry name" value="TPR REPEAT CONTAINING PROTEIN"/>
    <property type="match status" value="1"/>
</dbReference>
<dbReference type="PROSITE" id="PS50005">
    <property type="entry name" value="TPR"/>
    <property type="match status" value="5"/>
</dbReference>
<keyword evidence="9" id="KW-1185">Reference proteome</keyword>
<dbReference type="Pfam" id="PF13424">
    <property type="entry name" value="TPR_12"/>
    <property type="match status" value="1"/>
</dbReference>
<feature type="repeat" description="TPR" evidence="6">
    <location>
        <begin position="255"/>
        <end position="288"/>
    </location>
</feature>
<dbReference type="EMBL" id="PEDP01000962">
    <property type="protein sequence ID" value="POS84546.1"/>
    <property type="molecule type" value="Genomic_DNA"/>
</dbReference>
<name>A0A2S4PRA2_9PEZI</name>
<dbReference type="PANTHER" id="PTHR22904:SF523">
    <property type="entry name" value="STRESS-INDUCED-PHOSPHOPROTEIN 1"/>
    <property type="match status" value="1"/>
</dbReference>
<keyword evidence="4 6" id="KW-0802">TPR repeat</keyword>
<evidence type="ECO:0000259" key="7">
    <source>
        <dbReference type="SMART" id="SM00727"/>
    </source>
</evidence>